<sequence>MADFPTLAALDGFENEQEHARWLDERYRNVRTEIKLEVINTALRETEVCARAVLALLSRGGSDPLGVRDVRGGRSGGVLGLTPKLNSIPAVLCFASPTRCNLAFADWKFIGPTLLAKRAYAEGLSPSDLFDEDDSSQSRCHICHSTGGADEDLMAAEHPLKRPLSPLAASSYAGGVLITLAIRVLCVASSAYIFLLHIERDLPRNSYMPPSSSCAFHAVSELRDPGSSYSVGHGVASNPSCSSLLGAPPTYLEARTLPIPDHSLDQFIITRDIMRHATRGTGIAQLWDRGSRRIFITPPSPLPNISHTCVRREQTGNRTKSMTSKMRSRSPRTNTYAPSAESMAICSAVMDAPRYSTLSALSLKKM</sequence>
<evidence type="ECO:0000313" key="2">
    <source>
        <dbReference type="EMBL" id="RKO82780.1"/>
    </source>
</evidence>
<dbReference type="EMBL" id="ML002100">
    <property type="protein sequence ID" value="RKO82780.1"/>
    <property type="molecule type" value="Genomic_DNA"/>
</dbReference>
<evidence type="ECO:0000313" key="3">
    <source>
        <dbReference type="Proteomes" id="UP000269721"/>
    </source>
</evidence>
<organism evidence="2 3">
    <name type="scientific">Blyttiomyces helicus</name>
    <dbReference type="NCBI Taxonomy" id="388810"/>
    <lineage>
        <taxon>Eukaryota</taxon>
        <taxon>Fungi</taxon>
        <taxon>Fungi incertae sedis</taxon>
        <taxon>Chytridiomycota</taxon>
        <taxon>Chytridiomycota incertae sedis</taxon>
        <taxon>Chytridiomycetes</taxon>
        <taxon>Chytridiomycetes incertae sedis</taxon>
        <taxon>Blyttiomyces</taxon>
    </lineage>
</organism>
<gene>
    <name evidence="2" type="ORF">BDK51DRAFT_48541</name>
</gene>
<reference evidence="3" key="1">
    <citation type="journal article" date="2018" name="Nat. Microbiol.">
        <title>Leveraging single-cell genomics to expand the fungal tree of life.</title>
        <authorList>
            <person name="Ahrendt S.R."/>
            <person name="Quandt C.A."/>
            <person name="Ciobanu D."/>
            <person name="Clum A."/>
            <person name="Salamov A."/>
            <person name="Andreopoulos B."/>
            <person name="Cheng J.F."/>
            <person name="Woyke T."/>
            <person name="Pelin A."/>
            <person name="Henrissat B."/>
            <person name="Reynolds N.K."/>
            <person name="Benny G.L."/>
            <person name="Smith M.E."/>
            <person name="James T.Y."/>
            <person name="Grigoriev I.V."/>
        </authorList>
    </citation>
    <scope>NUCLEOTIDE SEQUENCE [LARGE SCALE GENOMIC DNA]</scope>
</reference>
<feature type="region of interest" description="Disordered" evidence="1">
    <location>
        <begin position="313"/>
        <end position="337"/>
    </location>
</feature>
<protein>
    <submittedName>
        <fullName evidence="2">Uncharacterized protein</fullName>
    </submittedName>
</protein>
<dbReference type="AlphaFoldDB" id="A0A4P9VWY6"/>
<keyword evidence="3" id="KW-1185">Reference proteome</keyword>
<accession>A0A4P9VWY6</accession>
<evidence type="ECO:0000256" key="1">
    <source>
        <dbReference type="SAM" id="MobiDB-lite"/>
    </source>
</evidence>
<dbReference type="Proteomes" id="UP000269721">
    <property type="component" value="Unassembled WGS sequence"/>
</dbReference>
<feature type="compositionally biased region" description="Polar residues" evidence="1">
    <location>
        <begin position="316"/>
        <end position="337"/>
    </location>
</feature>
<proteinExistence type="predicted"/>
<name>A0A4P9VWY6_9FUNG</name>